<dbReference type="EMBL" id="CAJVPS010000206">
    <property type="protein sequence ID" value="CAG8465039.1"/>
    <property type="molecule type" value="Genomic_DNA"/>
</dbReference>
<sequence>MKQERERAKDNIPQPPPHHPSRHQQPMLNGSSSINNVDHHHTITNSPTQMVNHSEPPPPSQVNGGPTMYGSGSRMETYLAPPAAVNPTVYSPHNESAVHRRASEPVQPQNSNPIPVATRGHSYSSHHQINNNPPQSSNVLPQQVPPPPLPPSNSRHQNIHSRNSSPNLHPINSPSAHPSRTHTMSEIRAAMPEPLSNNRQSTAGGGHINQSPSSSHGPYNISHGAPPHSSYNKTGGSSSIPHSPSMGPVITPRAPPSVQTNHYQPPPPSQPSSNGTPRLPSVGLSSHHHPHLSETGVNGNPPQPSPIGMSREPYLRDQAGYVGNGHPSHHLSPNIPHPGPPVGAGVGPGNGPIQRGGGGPNAYYH</sequence>
<feature type="region of interest" description="Disordered" evidence="1">
    <location>
        <begin position="1"/>
        <end position="365"/>
    </location>
</feature>
<feature type="compositionally biased region" description="Basic and acidic residues" evidence="1">
    <location>
        <begin position="1"/>
        <end position="10"/>
    </location>
</feature>
<feature type="compositionally biased region" description="Low complexity" evidence="1">
    <location>
        <begin position="130"/>
        <end position="142"/>
    </location>
</feature>
<evidence type="ECO:0000313" key="2">
    <source>
        <dbReference type="EMBL" id="CAG8465039.1"/>
    </source>
</evidence>
<dbReference type="Proteomes" id="UP000789508">
    <property type="component" value="Unassembled WGS sequence"/>
</dbReference>
<evidence type="ECO:0000313" key="3">
    <source>
        <dbReference type="Proteomes" id="UP000789508"/>
    </source>
</evidence>
<feature type="compositionally biased region" description="Polar residues" evidence="1">
    <location>
        <begin position="229"/>
        <end position="242"/>
    </location>
</feature>
<protein>
    <submittedName>
        <fullName evidence="2">2128_t:CDS:1</fullName>
    </submittedName>
</protein>
<feature type="compositionally biased region" description="Gly residues" evidence="1">
    <location>
        <begin position="342"/>
        <end position="365"/>
    </location>
</feature>
<keyword evidence="3" id="KW-1185">Reference proteome</keyword>
<name>A0A9N8VY29_9GLOM</name>
<proteinExistence type="predicted"/>
<organism evidence="2 3">
    <name type="scientific">Ambispora leptoticha</name>
    <dbReference type="NCBI Taxonomy" id="144679"/>
    <lineage>
        <taxon>Eukaryota</taxon>
        <taxon>Fungi</taxon>
        <taxon>Fungi incertae sedis</taxon>
        <taxon>Mucoromycota</taxon>
        <taxon>Glomeromycotina</taxon>
        <taxon>Glomeromycetes</taxon>
        <taxon>Archaeosporales</taxon>
        <taxon>Ambisporaceae</taxon>
        <taxon>Ambispora</taxon>
    </lineage>
</organism>
<feature type="compositionally biased region" description="Polar residues" evidence="1">
    <location>
        <begin position="43"/>
        <end position="52"/>
    </location>
</feature>
<feature type="compositionally biased region" description="Polar residues" evidence="1">
    <location>
        <begin position="195"/>
        <end position="217"/>
    </location>
</feature>
<dbReference type="AlphaFoldDB" id="A0A9N8VY29"/>
<evidence type="ECO:0000256" key="1">
    <source>
        <dbReference type="SAM" id="MobiDB-lite"/>
    </source>
</evidence>
<gene>
    <name evidence="2" type="ORF">ALEPTO_LOCUS1734</name>
</gene>
<feature type="compositionally biased region" description="Polar residues" evidence="1">
    <location>
        <begin position="27"/>
        <end position="36"/>
    </location>
</feature>
<comment type="caution">
    <text evidence="2">The sequence shown here is derived from an EMBL/GenBank/DDBJ whole genome shotgun (WGS) entry which is preliminary data.</text>
</comment>
<accession>A0A9N8VY29</accession>
<reference evidence="2" key="1">
    <citation type="submission" date="2021-06" db="EMBL/GenBank/DDBJ databases">
        <authorList>
            <person name="Kallberg Y."/>
            <person name="Tangrot J."/>
            <person name="Rosling A."/>
        </authorList>
    </citation>
    <scope>NUCLEOTIDE SEQUENCE</scope>
    <source>
        <strain evidence="2">FL130A</strain>
    </source>
</reference>
<feature type="compositionally biased region" description="Polar residues" evidence="1">
    <location>
        <begin position="160"/>
        <end position="184"/>
    </location>
</feature>